<keyword evidence="3" id="KW-0808">Transferase</keyword>
<comment type="caution">
    <text evidence="3">The sequence shown here is derived from an EMBL/GenBank/DDBJ whole genome shotgun (WGS) entry which is preliminary data.</text>
</comment>
<reference evidence="3" key="1">
    <citation type="journal article" date="2023" name="Mol. Phylogenet. Evol.">
        <title>Genome-scale phylogeny and comparative genomics of the fungal order Sordariales.</title>
        <authorList>
            <person name="Hensen N."/>
            <person name="Bonometti L."/>
            <person name="Westerberg I."/>
            <person name="Brannstrom I.O."/>
            <person name="Guillou S."/>
            <person name="Cros-Aarteil S."/>
            <person name="Calhoun S."/>
            <person name="Haridas S."/>
            <person name="Kuo A."/>
            <person name="Mondo S."/>
            <person name="Pangilinan J."/>
            <person name="Riley R."/>
            <person name="LaButti K."/>
            <person name="Andreopoulos B."/>
            <person name="Lipzen A."/>
            <person name="Chen C."/>
            <person name="Yan M."/>
            <person name="Daum C."/>
            <person name="Ng V."/>
            <person name="Clum A."/>
            <person name="Steindorff A."/>
            <person name="Ohm R.A."/>
            <person name="Martin F."/>
            <person name="Silar P."/>
            <person name="Natvig D.O."/>
            <person name="Lalanne C."/>
            <person name="Gautier V."/>
            <person name="Ament-Velasquez S.L."/>
            <person name="Kruys A."/>
            <person name="Hutchinson M.I."/>
            <person name="Powell A.J."/>
            <person name="Barry K."/>
            <person name="Miller A.N."/>
            <person name="Grigoriev I.V."/>
            <person name="Debuchy R."/>
            <person name="Gladieux P."/>
            <person name="Hiltunen Thoren M."/>
            <person name="Johannesson H."/>
        </authorList>
    </citation>
    <scope>NUCLEOTIDE SEQUENCE</scope>
    <source>
        <strain evidence="3">CBS 141.50</strain>
    </source>
</reference>
<dbReference type="Pfam" id="PF10159">
    <property type="entry name" value="MMtag"/>
    <property type="match status" value="1"/>
</dbReference>
<organism evidence="3 4">
    <name type="scientific">Dichotomopilus funicola</name>
    <dbReference type="NCBI Taxonomy" id="1934379"/>
    <lineage>
        <taxon>Eukaryota</taxon>
        <taxon>Fungi</taxon>
        <taxon>Dikarya</taxon>
        <taxon>Ascomycota</taxon>
        <taxon>Pezizomycotina</taxon>
        <taxon>Sordariomycetes</taxon>
        <taxon>Sordariomycetidae</taxon>
        <taxon>Sordariales</taxon>
        <taxon>Chaetomiaceae</taxon>
        <taxon>Dichotomopilus</taxon>
    </lineage>
</organism>
<dbReference type="PANTHER" id="PTHR14580">
    <property type="entry name" value="MULTIPLE MYELOMA TUMOR-ASSOCIATED PROTEIN 2 FAMILY MEMBER"/>
    <property type="match status" value="1"/>
</dbReference>
<evidence type="ECO:0000313" key="3">
    <source>
        <dbReference type="EMBL" id="KAK4148197.1"/>
    </source>
</evidence>
<protein>
    <submittedName>
        <fullName evidence="3">Kinase phosphorylation protein-domain-containing protein</fullName>
    </submittedName>
</protein>
<dbReference type="GO" id="GO:0016301">
    <property type="term" value="F:kinase activity"/>
    <property type="evidence" value="ECO:0007669"/>
    <property type="project" value="UniProtKB-KW"/>
</dbReference>
<keyword evidence="4" id="KW-1185">Reference proteome</keyword>
<proteinExistence type="predicted"/>
<gene>
    <name evidence="3" type="ORF">C8A04DRAFT_23994</name>
</gene>
<dbReference type="Proteomes" id="UP001302676">
    <property type="component" value="Unassembled WGS sequence"/>
</dbReference>
<keyword evidence="3" id="KW-0418">Kinase</keyword>
<dbReference type="PANTHER" id="PTHR14580:SF0">
    <property type="entry name" value="MULTIPLE MYELOMA TUMOR-ASSOCIATED PROTEIN 2"/>
    <property type="match status" value="1"/>
</dbReference>
<evidence type="ECO:0000313" key="4">
    <source>
        <dbReference type="Proteomes" id="UP001302676"/>
    </source>
</evidence>
<evidence type="ECO:0000256" key="1">
    <source>
        <dbReference type="SAM" id="MobiDB-lite"/>
    </source>
</evidence>
<feature type="domain" description="Multiple myeloma tumor-associated protein 2-like N-terminal" evidence="2">
    <location>
        <begin position="11"/>
        <end position="95"/>
    </location>
</feature>
<sequence>MDLLSTVRKTGSRGGVNFSWDDVATSQYRENYLGHSLKAPVGRWAKGRDLNWYAKSDPTAADSNETEEEREARERREEIRKIKEAEEEAISRALGLPIKPRDATGANAVEVEGSKRNQMRPQRRGHGETGIEIRIGTGNRTAGVGGGIGAVIGSGIAKGVEIATVTAAGAGRDGARALTTTKCAAAGGGAGAGVGALTGIENVTERDTGTVSAAGAGRSGMAIATTKQVIAIEGGAGAAAQGAATAGKKGEGATNELSEYSGLDDNTEVK</sequence>
<evidence type="ECO:0000259" key="2">
    <source>
        <dbReference type="Pfam" id="PF10159"/>
    </source>
</evidence>
<reference evidence="3" key="2">
    <citation type="submission" date="2023-05" db="EMBL/GenBank/DDBJ databases">
        <authorList>
            <consortium name="Lawrence Berkeley National Laboratory"/>
            <person name="Steindorff A."/>
            <person name="Hensen N."/>
            <person name="Bonometti L."/>
            <person name="Westerberg I."/>
            <person name="Brannstrom I.O."/>
            <person name="Guillou S."/>
            <person name="Cros-Aarteil S."/>
            <person name="Calhoun S."/>
            <person name="Haridas S."/>
            <person name="Kuo A."/>
            <person name="Mondo S."/>
            <person name="Pangilinan J."/>
            <person name="Riley R."/>
            <person name="Labutti K."/>
            <person name="Andreopoulos B."/>
            <person name="Lipzen A."/>
            <person name="Chen C."/>
            <person name="Yanf M."/>
            <person name="Daum C."/>
            <person name="Ng V."/>
            <person name="Clum A."/>
            <person name="Ohm R."/>
            <person name="Martin F."/>
            <person name="Silar P."/>
            <person name="Natvig D."/>
            <person name="Lalanne C."/>
            <person name="Gautier V."/>
            <person name="Ament-Velasquez S.L."/>
            <person name="Kruys A."/>
            <person name="Hutchinson M.I."/>
            <person name="Powell A.J."/>
            <person name="Barry K."/>
            <person name="Miller A.N."/>
            <person name="Grigoriev I.V."/>
            <person name="Debuchy R."/>
            <person name="Gladieux P."/>
            <person name="Thoren M.H."/>
            <person name="Johannesson H."/>
        </authorList>
    </citation>
    <scope>NUCLEOTIDE SEQUENCE</scope>
    <source>
        <strain evidence="3">CBS 141.50</strain>
    </source>
</reference>
<dbReference type="RefSeq" id="XP_062641568.1">
    <property type="nucleotide sequence ID" value="XM_062778917.1"/>
</dbReference>
<dbReference type="GeneID" id="87815530"/>
<dbReference type="InterPro" id="IPR039207">
    <property type="entry name" value="MMTAG2-like"/>
</dbReference>
<dbReference type="AlphaFoldDB" id="A0AAN6VBB6"/>
<feature type="region of interest" description="Disordered" evidence="1">
    <location>
        <begin position="54"/>
        <end position="76"/>
    </location>
</feature>
<accession>A0AAN6VBB6</accession>
<name>A0AAN6VBB6_9PEZI</name>
<feature type="region of interest" description="Disordered" evidence="1">
    <location>
        <begin position="243"/>
        <end position="270"/>
    </location>
</feature>
<dbReference type="EMBL" id="MU853554">
    <property type="protein sequence ID" value="KAK4148197.1"/>
    <property type="molecule type" value="Genomic_DNA"/>
</dbReference>
<dbReference type="InterPro" id="IPR019315">
    <property type="entry name" value="MMTA2_N"/>
</dbReference>